<dbReference type="GO" id="GO:0008408">
    <property type="term" value="F:3'-5' exonuclease activity"/>
    <property type="evidence" value="ECO:0007669"/>
    <property type="project" value="InterPro"/>
</dbReference>
<keyword evidence="8" id="KW-0539">Nucleus</keyword>
<evidence type="ECO:0000313" key="12">
    <source>
        <dbReference type="EMBL" id="PAA87846.1"/>
    </source>
</evidence>
<dbReference type="AlphaFoldDB" id="A0A267GP97"/>
<dbReference type="CDD" id="cd06144">
    <property type="entry name" value="REX4_like"/>
    <property type="match status" value="1"/>
</dbReference>
<reference evidence="12 13" key="1">
    <citation type="submission" date="2017-06" db="EMBL/GenBank/DDBJ databases">
        <title>A platform for efficient transgenesis in Macrostomum lignano, a flatworm model organism for stem cell research.</title>
        <authorList>
            <person name="Berezikov E."/>
        </authorList>
    </citation>
    <scope>NUCLEOTIDE SEQUENCE [LARGE SCALE GENOMIC DNA]</scope>
    <source>
        <strain evidence="12">DV1</strain>
        <tissue evidence="12">Whole organism</tissue>
    </source>
</reference>
<protein>
    <recommendedName>
        <fullName evidence="3">RNA exonuclease 4</fullName>
    </recommendedName>
</protein>
<feature type="domain" description="Exonuclease" evidence="11">
    <location>
        <begin position="107"/>
        <end position="269"/>
    </location>
</feature>
<dbReference type="InterPro" id="IPR036397">
    <property type="entry name" value="RNaseH_sf"/>
</dbReference>
<evidence type="ECO:0000256" key="7">
    <source>
        <dbReference type="ARBA" id="ARBA00022839"/>
    </source>
</evidence>
<dbReference type="InterPro" id="IPR047021">
    <property type="entry name" value="REXO1/3/4-like"/>
</dbReference>
<dbReference type="OrthoDB" id="8191639at2759"/>
<comment type="caution">
    <text evidence="12">The sequence shown here is derived from an EMBL/GenBank/DDBJ whole genome shotgun (WGS) entry which is preliminary data.</text>
</comment>
<dbReference type="Gene3D" id="3.30.420.10">
    <property type="entry name" value="Ribonuclease H-like superfamily/Ribonuclease H"/>
    <property type="match status" value="1"/>
</dbReference>
<dbReference type="GO" id="GO:0005634">
    <property type="term" value="C:nucleus"/>
    <property type="evidence" value="ECO:0007669"/>
    <property type="project" value="UniProtKB-SubCell"/>
</dbReference>
<comment type="subcellular location">
    <subcellularLocation>
        <location evidence="1">Nucleus</location>
    </subcellularLocation>
</comment>
<evidence type="ECO:0000256" key="9">
    <source>
        <dbReference type="ARBA" id="ARBA00025599"/>
    </source>
</evidence>
<evidence type="ECO:0000256" key="3">
    <source>
        <dbReference type="ARBA" id="ARBA00016937"/>
    </source>
</evidence>
<evidence type="ECO:0000256" key="1">
    <source>
        <dbReference type="ARBA" id="ARBA00004123"/>
    </source>
</evidence>
<sequence>MGKQRKRRDNQAADSHAKGRRFFRHHKKLSQQKQQQQQQRTCISFFADSRPNIRRQNAIGAKSVDDAIKKAAIVNELLGDKSAGGSVGGAAVALSLAKPGATAEVTRRLALDCEFVGCGYQGKDNMLARVSIVNQFGTVLLDKFVQPTEPVTDYRTRVSGITARLLQSRGEPFSEVHASVAQLLRNRILIGHAVKNDLKALRLDHPKADTRDTQTYRPFRALFNGGRPGLKALTERLLGRRIQTGRHDSVTDAQATMRLYTLVKRRWEAELKANKAGKKLAATSTGAKKLQDTTGDDDDE</sequence>
<dbReference type="GO" id="GO:0006364">
    <property type="term" value="P:rRNA processing"/>
    <property type="evidence" value="ECO:0007669"/>
    <property type="project" value="UniProtKB-KW"/>
</dbReference>
<evidence type="ECO:0000256" key="2">
    <source>
        <dbReference type="ARBA" id="ARBA00010489"/>
    </source>
</evidence>
<evidence type="ECO:0000256" key="10">
    <source>
        <dbReference type="SAM" id="MobiDB-lite"/>
    </source>
</evidence>
<keyword evidence="6" id="KW-0378">Hydrolase</keyword>
<dbReference type="STRING" id="282301.A0A267GP97"/>
<feature type="compositionally biased region" description="Basic residues" evidence="10">
    <location>
        <begin position="18"/>
        <end position="30"/>
    </location>
</feature>
<evidence type="ECO:0000256" key="8">
    <source>
        <dbReference type="ARBA" id="ARBA00023242"/>
    </source>
</evidence>
<feature type="region of interest" description="Disordered" evidence="10">
    <location>
        <begin position="274"/>
        <end position="300"/>
    </location>
</feature>
<evidence type="ECO:0000256" key="5">
    <source>
        <dbReference type="ARBA" id="ARBA00022722"/>
    </source>
</evidence>
<accession>A0A267GP97</accession>
<keyword evidence="7" id="KW-0269">Exonuclease</keyword>
<evidence type="ECO:0000259" key="11">
    <source>
        <dbReference type="SMART" id="SM00479"/>
    </source>
</evidence>
<organism evidence="12 13">
    <name type="scientific">Macrostomum lignano</name>
    <dbReference type="NCBI Taxonomy" id="282301"/>
    <lineage>
        <taxon>Eukaryota</taxon>
        <taxon>Metazoa</taxon>
        <taxon>Spiralia</taxon>
        <taxon>Lophotrochozoa</taxon>
        <taxon>Platyhelminthes</taxon>
        <taxon>Rhabditophora</taxon>
        <taxon>Macrostomorpha</taxon>
        <taxon>Macrostomida</taxon>
        <taxon>Macrostomidae</taxon>
        <taxon>Macrostomum</taxon>
    </lineage>
</organism>
<dbReference type="EMBL" id="NIVC01000215">
    <property type="protein sequence ID" value="PAA87846.1"/>
    <property type="molecule type" value="Genomic_DNA"/>
</dbReference>
<evidence type="ECO:0000256" key="6">
    <source>
        <dbReference type="ARBA" id="ARBA00022801"/>
    </source>
</evidence>
<dbReference type="FunFam" id="3.30.420.10:FF:000007">
    <property type="entry name" value="Interferon-stimulated exonuclease gene 20"/>
    <property type="match status" value="1"/>
</dbReference>
<dbReference type="GO" id="GO:0003676">
    <property type="term" value="F:nucleic acid binding"/>
    <property type="evidence" value="ECO:0007669"/>
    <property type="project" value="InterPro"/>
</dbReference>
<comment type="similarity">
    <text evidence="2">Belongs to the REXO4 family.</text>
</comment>
<feature type="region of interest" description="Disordered" evidence="10">
    <location>
        <begin position="1"/>
        <end position="36"/>
    </location>
</feature>
<dbReference type="InterPro" id="IPR037431">
    <property type="entry name" value="REX4_DEDDh_dom"/>
</dbReference>
<keyword evidence="5" id="KW-0540">Nuclease</keyword>
<keyword evidence="4" id="KW-0698">rRNA processing</keyword>
<evidence type="ECO:0000256" key="4">
    <source>
        <dbReference type="ARBA" id="ARBA00022552"/>
    </source>
</evidence>
<proteinExistence type="inferred from homology"/>
<dbReference type="SUPFAM" id="SSF53098">
    <property type="entry name" value="Ribonuclease H-like"/>
    <property type="match status" value="1"/>
</dbReference>
<comment type="function">
    <text evidence="9">Exoribonuclease involved in ribosome biosynthesis. Involved in the processing of ITS1, the internal transcribed spacer localized between the 18S and 5.8S rRNAs.</text>
</comment>
<keyword evidence="13" id="KW-1185">Reference proteome</keyword>
<dbReference type="InterPro" id="IPR013520">
    <property type="entry name" value="Ribonucl_H"/>
</dbReference>
<dbReference type="Proteomes" id="UP000215902">
    <property type="component" value="Unassembled WGS sequence"/>
</dbReference>
<dbReference type="PANTHER" id="PTHR12801:SF45">
    <property type="entry name" value="RNA EXONUCLEASE 4"/>
    <property type="match status" value="1"/>
</dbReference>
<gene>
    <name evidence="12" type="ORF">BOX15_Mlig004156g1</name>
</gene>
<dbReference type="SMART" id="SM00479">
    <property type="entry name" value="EXOIII"/>
    <property type="match status" value="1"/>
</dbReference>
<dbReference type="InterPro" id="IPR012337">
    <property type="entry name" value="RNaseH-like_sf"/>
</dbReference>
<dbReference type="PANTHER" id="PTHR12801">
    <property type="entry name" value="RNA EXONUCLEASE REXO1 / RECO3 FAMILY MEMBER-RELATED"/>
    <property type="match status" value="1"/>
</dbReference>
<name>A0A267GP97_9PLAT</name>
<dbReference type="Pfam" id="PF00929">
    <property type="entry name" value="RNase_T"/>
    <property type="match status" value="1"/>
</dbReference>
<evidence type="ECO:0000313" key="13">
    <source>
        <dbReference type="Proteomes" id="UP000215902"/>
    </source>
</evidence>